<accession>A0ABZ1AXJ2</accession>
<evidence type="ECO:0000313" key="3">
    <source>
        <dbReference type="Proteomes" id="UP001324287"/>
    </source>
</evidence>
<gene>
    <name evidence="2" type="ORF">U6N30_18950</name>
</gene>
<dbReference type="EMBL" id="CP141261">
    <property type="protein sequence ID" value="WRL62123.1"/>
    <property type="molecule type" value="Genomic_DNA"/>
</dbReference>
<dbReference type="InterPro" id="IPR049517">
    <property type="entry name" value="ACX-like_C"/>
</dbReference>
<protein>
    <recommendedName>
        <fullName evidence="1">Acetophenone carboxylase-like C-terminal domain-containing protein</fullName>
    </recommendedName>
</protein>
<organism evidence="2 3">
    <name type="scientific">Blastococcus brunescens</name>
    <dbReference type="NCBI Taxonomy" id="1564165"/>
    <lineage>
        <taxon>Bacteria</taxon>
        <taxon>Bacillati</taxon>
        <taxon>Actinomycetota</taxon>
        <taxon>Actinomycetes</taxon>
        <taxon>Geodermatophilales</taxon>
        <taxon>Geodermatophilaceae</taxon>
        <taxon>Blastococcus</taxon>
    </lineage>
</organism>
<feature type="domain" description="Acetophenone carboxylase-like C-terminal" evidence="1">
    <location>
        <begin position="11"/>
        <end position="65"/>
    </location>
</feature>
<sequence>MRLEDGDGDPGPALITEHSIHVGGEQVPANVYDRARLRAGDVVHGPAIVTEMDSTTLVLPGHAATVHPSGSLLINPSEG</sequence>
<evidence type="ECO:0000313" key="2">
    <source>
        <dbReference type="EMBL" id="WRL62123.1"/>
    </source>
</evidence>
<reference evidence="2 3" key="1">
    <citation type="submission" date="2023-12" db="EMBL/GenBank/DDBJ databases">
        <title>Blastococcus brunescens sp. nov., an actonobacterium isolated from sandstone collected in sahara desert.</title>
        <authorList>
            <person name="Gtari M."/>
            <person name="Ghodhbane F."/>
        </authorList>
    </citation>
    <scope>NUCLEOTIDE SEQUENCE [LARGE SCALE GENOMIC DNA]</scope>
    <source>
        <strain evidence="2 3">BMG 8361</strain>
    </source>
</reference>
<keyword evidence="3" id="KW-1185">Reference proteome</keyword>
<name>A0ABZ1AXJ2_9ACTN</name>
<dbReference type="Pfam" id="PF19278">
    <property type="entry name" value="Hydant_A_C"/>
    <property type="match status" value="1"/>
</dbReference>
<dbReference type="Proteomes" id="UP001324287">
    <property type="component" value="Chromosome"/>
</dbReference>
<dbReference type="RefSeq" id="WP_324273478.1">
    <property type="nucleotide sequence ID" value="NZ_CP141261.1"/>
</dbReference>
<proteinExistence type="predicted"/>
<evidence type="ECO:0000259" key="1">
    <source>
        <dbReference type="Pfam" id="PF19278"/>
    </source>
</evidence>